<dbReference type="EMBL" id="JAFBCP010000001">
    <property type="protein sequence ID" value="MBM7816485.1"/>
    <property type="molecule type" value="Genomic_DNA"/>
</dbReference>
<keyword evidence="3" id="KW-1185">Reference proteome</keyword>
<proteinExistence type="predicted"/>
<evidence type="ECO:0000256" key="1">
    <source>
        <dbReference type="SAM" id="MobiDB-lite"/>
    </source>
</evidence>
<gene>
    <name evidence="2" type="ORF">JOE56_001179</name>
</gene>
<organism evidence="2 3">
    <name type="scientific">Brevibacterium paucivorans</name>
    <dbReference type="NCBI Taxonomy" id="170994"/>
    <lineage>
        <taxon>Bacteria</taxon>
        <taxon>Bacillati</taxon>
        <taxon>Actinomycetota</taxon>
        <taxon>Actinomycetes</taxon>
        <taxon>Micrococcales</taxon>
        <taxon>Brevibacteriaceae</taxon>
        <taxon>Brevibacterium</taxon>
    </lineage>
</organism>
<accession>A0ABS2SJQ1</accession>
<evidence type="ECO:0000313" key="2">
    <source>
        <dbReference type="EMBL" id="MBM7816485.1"/>
    </source>
</evidence>
<evidence type="ECO:0000313" key="3">
    <source>
        <dbReference type="Proteomes" id="UP000809290"/>
    </source>
</evidence>
<protein>
    <submittedName>
        <fullName evidence="2">Uncharacterized protein</fullName>
    </submittedName>
</protein>
<name>A0ABS2SJQ1_9MICO</name>
<sequence>MGLTTSLILTTEPVTAEQLEAWGLTPTQDKGDLWTAFHDPANQFFAVARPSDWTILWDPEMLIAPHFETDSITLPGTWHVASTVSSMSFVDYRVFVDGTLVRHLLAGDEELNEGTPVVDESAFVFREEGGEEPAEVDGDLLIQELPRAAGAVGSGEDVFAVEGQYFTYQKTEPDPNAEPFADPQSEGDLGGGEKPQKQSFFGRLFGKK</sequence>
<reference evidence="2 3" key="1">
    <citation type="submission" date="2021-01" db="EMBL/GenBank/DDBJ databases">
        <title>Sequencing the genomes of 1000 actinobacteria strains.</title>
        <authorList>
            <person name="Klenk H.-P."/>
        </authorList>
    </citation>
    <scope>NUCLEOTIDE SEQUENCE [LARGE SCALE GENOMIC DNA]</scope>
    <source>
        <strain evidence="2 3">DSM 13657</strain>
    </source>
</reference>
<feature type="region of interest" description="Disordered" evidence="1">
    <location>
        <begin position="170"/>
        <end position="208"/>
    </location>
</feature>
<comment type="caution">
    <text evidence="2">The sequence shown here is derived from an EMBL/GenBank/DDBJ whole genome shotgun (WGS) entry which is preliminary data.</text>
</comment>
<dbReference type="Proteomes" id="UP000809290">
    <property type="component" value="Unassembled WGS sequence"/>
</dbReference>
<dbReference type="RefSeq" id="WP_204515252.1">
    <property type="nucleotide sequence ID" value="NZ_JAFBCP010000001.1"/>
</dbReference>